<feature type="region of interest" description="Disordered" evidence="1">
    <location>
        <begin position="318"/>
        <end position="339"/>
    </location>
</feature>
<accession>A0A4D4M8H5</accession>
<dbReference type="EMBL" id="BJHY01000001">
    <property type="protein sequence ID" value="GDY71424.1"/>
    <property type="molecule type" value="Genomic_DNA"/>
</dbReference>
<organism evidence="2 5">
    <name type="scientific">Streptomyces avermitilis</name>
    <dbReference type="NCBI Taxonomy" id="33903"/>
    <lineage>
        <taxon>Bacteria</taxon>
        <taxon>Bacillati</taxon>
        <taxon>Actinomycetota</taxon>
        <taxon>Actinomycetes</taxon>
        <taxon>Kitasatosporales</taxon>
        <taxon>Streptomycetaceae</taxon>
        <taxon>Streptomyces</taxon>
    </lineage>
</organism>
<evidence type="ECO:0000313" key="3">
    <source>
        <dbReference type="EMBL" id="GDY71424.1"/>
    </source>
</evidence>
<dbReference type="Gene3D" id="3.40.140.10">
    <property type="entry name" value="Cytidine Deaminase, domain 2"/>
    <property type="match status" value="1"/>
</dbReference>
<name>A0A4D4M8H5_STRAX</name>
<dbReference type="SUPFAM" id="SSF53927">
    <property type="entry name" value="Cytidine deaminase-like"/>
    <property type="match status" value="1"/>
</dbReference>
<dbReference type="GO" id="GO:0003824">
    <property type="term" value="F:catalytic activity"/>
    <property type="evidence" value="ECO:0007669"/>
    <property type="project" value="InterPro"/>
</dbReference>
<dbReference type="EMBL" id="BJHX01000001">
    <property type="protein sequence ID" value="GDY68216.1"/>
    <property type="molecule type" value="Genomic_DNA"/>
</dbReference>
<dbReference type="Proteomes" id="UP000299211">
    <property type="component" value="Unassembled WGS sequence"/>
</dbReference>
<sequence length="366" mass="40915">MESEKAGSMNGQPPANLPPGLLPFRDWTVEKFVELDEVPIDQAAQERHRIYSMLLMSIVLDGWNGNKYGEVGDYGQWRVAQRMPQAANIYRGGSYLGHNIAALAVDAEGHVIDYDFNHNEIFDSSVEHAESRLVRRVFALNQVYDSWEGNGDPRRRRIATPARQQRRVFATAVTDRADRVTPRTPEKVSSGYSTLLSDVTVYTSLESCAQCTGIMCLASVKEVVYLQPDAGQFLIGNIMRQATKAQSLSFTAPRPISGKEIGLKYYNELAEGAEDFAARVRDEPFFRSAAKTNNSPSVTSYLCTDDAFRTFESAAEELSGRSTLDHPDYRPDRPEPALSNREVLGMAKDFLEYVKAVKNRGTSHRV</sequence>
<dbReference type="AlphaFoldDB" id="A0A4D4M8H5"/>
<proteinExistence type="predicted"/>
<reference evidence="3 4" key="1">
    <citation type="submission" date="2019-04" db="EMBL/GenBank/DDBJ databases">
        <title>Draft genome sequences of Streptomyces avermitilis ATCC 31267.</title>
        <authorList>
            <person name="Komaki H."/>
            <person name="Tamura T."/>
            <person name="Hosoyama A."/>
        </authorList>
    </citation>
    <scope>NUCLEOTIDE SEQUENCE [LARGE SCALE GENOMIC DNA]</scope>
    <source>
        <strain evidence="3 4">ATCC 31267</strain>
    </source>
</reference>
<dbReference type="InterPro" id="IPR016193">
    <property type="entry name" value="Cytidine_deaminase-like"/>
</dbReference>
<evidence type="ECO:0000313" key="5">
    <source>
        <dbReference type="Proteomes" id="UP000302139"/>
    </source>
</evidence>
<protein>
    <submittedName>
        <fullName evidence="2">Uncharacterized protein</fullName>
    </submittedName>
</protein>
<evidence type="ECO:0000313" key="4">
    <source>
        <dbReference type="Proteomes" id="UP000299211"/>
    </source>
</evidence>
<dbReference type="Proteomes" id="UP000302139">
    <property type="component" value="Unassembled WGS sequence"/>
</dbReference>
<dbReference type="RefSeq" id="WP_137951212.1">
    <property type="nucleotide sequence ID" value="NZ_BAABTN010000021.1"/>
</dbReference>
<reference evidence="2 5" key="2">
    <citation type="submission" date="2019-04" db="EMBL/GenBank/DDBJ databases">
        <title>Draft genome sequences of Streptomyces avermitilis NBRC 14893.</title>
        <authorList>
            <person name="Komaki H."/>
            <person name="Tamura T."/>
            <person name="Hosoyama A."/>
        </authorList>
    </citation>
    <scope>NUCLEOTIDE SEQUENCE [LARGE SCALE GENOMIC DNA]</scope>
    <source>
        <strain evidence="2 5">NBRC 14893</strain>
    </source>
</reference>
<feature type="compositionally biased region" description="Basic and acidic residues" evidence="1">
    <location>
        <begin position="323"/>
        <end position="335"/>
    </location>
</feature>
<comment type="caution">
    <text evidence="2">The sequence shown here is derived from an EMBL/GenBank/DDBJ whole genome shotgun (WGS) entry which is preliminary data.</text>
</comment>
<evidence type="ECO:0000256" key="1">
    <source>
        <dbReference type="SAM" id="MobiDB-lite"/>
    </source>
</evidence>
<gene>
    <name evidence="2" type="ORF">SAV14893_076090</name>
    <name evidence="3" type="ORF">SAV31267_009090</name>
</gene>
<evidence type="ECO:0000313" key="2">
    <source>
        <dbReference type="EMBL" id="GDY68216.1"/>
    </source>
</evidence>